<name>A0A8T2NGX6_9TELE</name>
<dbReference type="InterPro" id="IPR018378">
    <property type="entry name" value="C-type_lectin_CS"/>
</dbReference>
<protein>
    <recommendedName>
        <fullName evidence="2">C-type lectin domain-containing protein</fullName>
    </recommendedName>
</protein>
<sequence>MGGRVWEVGLVFQCGRLHHDRHLRRVDTEAARRNKLRVEKCVEPDRRHRLVSWHSRLSEEHTRFQFDCSRDRSGAVTPRATFHFVNEPKNWTAAQAHCRSAYRDLASLGDREEMASMMASASAVWHDVSSSSAWIGLYDDIEDGWHWSLAQDGFYGDGEREFRNWQKGEPDYRRGAENCTEFRLSVWRDKNCSIGRQFICFDGEDSHLSPPYAVMSTVSVVHTRPSQTRPQLPPLMEDGGVACEGGVSDCILGRPCCVIMTDRPFAGTEGSGAEKLVLVKKRLDWRGAQAYCRENHTDLASVRSQAENEAIRALVGRPRVWIGLSRQPWRWSDGRDSTFRSWAHQQPNNRRGEEHCVEIRLKSSTWNDAPCGAQRPFFCYSGELLLQAPPPRPTP</sequence>
<reference evidence="3" key="1">
    <citation type="thesis" date="2021" institute="BYU ScholarsArchive" country="Provo, UT, USA">
        <title>Applications of and Algorithms for Genome Assembly and Genomic Analyses with an Emphasis on Marine Teleosts.</title>
        <authorList>
            <person name="Pickett B.D."/>
        </authorList>
    </citation>
    <scope>NUCLEOTIDE SEQUENCE</scope>
    <source>
        <strain evidence="3">HI-2016</strain>
    </source>
</reference>
<feature type="domain" description="C-type lectin" evidence="2">
    <location>
        <begin position="278"/>
        <end position="380"/>
    </location>
</feature>
<evidence type="ECO:0000313" key="3">
    <source>
        <dbReference type="EMBL" id="KAG9335697.1"/>
    </source>
</evidence>
<keyword evidence="1" id="KW-1015">Disulfide bond</keyword>
<dbReference type="AlphaFoldDB" id="A0A8T2NGX6"/>
<dbReference type="Proteomes" id="UP000824540">
    <property type="component" value="Unassembled WGS sequence"/>
</dbReference>
<proteinExistence type="predicted"/>
<dbReference type="InterPro" id="IPR001304">
    <property type="entry name" value="C-type_lectin-like"/>
</dbReference>
<dbReference type="Pfam" id="PF00059">
    <property type="entry name" value="Lectin_C"/>
    <property type="match status" value="2"/>
</dbReference>
<evidence type="ECO:0000313" key="4">
    <source>
        <dbReference type="Proteomes" id="UP000824540"/>
    </source>
</evidence>
<organism evidence="3 4">
    <name type="scientific">Albula glossodonta</name>
    <name type="common">roundjaw bonefish</name>
    <dbReference type="NCBI Taxonomy" id="121402"/>
    <lineage>
        <taxon>Eukaryota</taxon>
        <taxon>Metazoa</taxon>
        <taxon>Chordata</taxon>
        <taxon>Craniata</taxon>
        <taxon>Vertebrata</taxon>
        <taxon>Euteleostomi</taxon>
        <taxon>Actinopterygii</taxon>
        <taxon>Neopterygii</taxon>
        <taxon>Teleostei</taxon>
        <taxon>Albuliformes</taxon>
        <taxon>Albulidae</taxon>
        <taxon>Albula</taxon>
    </lineage>
</organism>
<evidence type="ECO:0000256" key="1">
    <source>
        <dbReference type="ARBA" id="ARBA00023157"/>
    </source>
</evidence>
<dbReference type="InterPro" id="IPR016187">
    <property type="entry name" value="CTDL_fold"/>
</dbReference>
<dbReference type="EMBL" id="JAFBMS010000113">
    <property type="protein sequence ID" value="KAG9335697.1"/>
    <property type="molecule type" value="Genomic_DNA"/>
</dbReference>
<gene>
    <name evidence="3" type="ORF">JZ751_004350</name>
</gene>
<evidence type="ECO:0000259" key="2">
    <source>
        <dbReference type="PROSITE" id="PS50041"/>
    </source>
</evidence>
<dbReference type="OrthoDB" id="6369810at2759"/>
<dbReference type="Gene3D" id="3.10.100.10">
    <property type="entry name" value="Mannose-Binding Protein A, subunit A"/>
    <property type="match status" value="2"/>
</dbReference>
<keyword evidence="4" id="KW-1185">Reference proteome</keyword>
<dbReference type="PROSITE" id="PS00615">
    <property type="entry name" value="C_TYPE_LECTIN_1"/>
    <property type="match status" value="1"/>
</dbReference>
<comment type="caution">
    <text evidence="3">The sequence shown here is derived from an EMBL/GenBank/DDBJ whole genome shotgun (WGS) entry which is preliminary data.</text>
</comment>
<dbReference type="InterPro" id="IPR016186">
    <property type="entry name" value="C-type_lectin-like/link_sf"/>
</dbReference>
<dbReference type="PANTHER" id="PTHR45784">
    <property type="entry name" value="C-TYPE LECTIN DOMAIN FAMILY 20 MEMBER A-RELATED"/>
    <property type="match status" value="1"/>
</dbReference>
<dbReference type="PROSITE" id="PS50041">
    <property type="entry name" value="C_TYPE_LECTIN_2"/>
    <property type="match status" value="2"/>
</dbReference>
<feature type="domain" description="C-type lectin" evidence="2">
    <location>
        <begin position="77"/>
        <end position="201"/>
    </location>
</feature>
<accession>A0A8T2NGX6</accession>
<dbReference type="SMART" id="SM00034">
    <property type="entry name" value="CLECT"/>
    <property type="match status" value="2"/>
</dbReference>
<dbReference type="SUPFAM" id="SSF56436">
    <property type="entry name" value="C-type lectin-like"/>
    <property type="match status" value="2"/>
</dbReference>
<dbReference type="PANTHER" id="PTHR45784:SF3">
    <property type="entry name" value="C-TYPE LECTIN DOMAIN FAMILY 4 MEMBER K-LIKE-RELATED"/>
    <property type="match status" value="1"/>
</dbReference>